<dbReference type="InterPro" id="IPR051083">
    <property type="entry name" value="GrpII_Intron_Splice-Mob/Def"/>
</dbReference>
<dbReference type="GO" id="GO:0003964">
    <property type="term" value="F:RNA-directed DNA polymerase activity"/>
    <property type="evidence" value="ECO:0007669"/>
    <property type="project" value="UniProtKB-KW"/>
</dbReference>
<name>A0ABU2WN25_9GAMM</name>
<keyword evidence="3" id="KW-0548">Nucleotidyltransferase</keyword>
<keyword evidence="3" id="KW-0808">Transferase</keyword>
<keyword evidence="4" id="KW-1185">Reference proteome</keyword>
<dbReference type="PANTHER" id="PTHR34047:SF8">
    <property type="entry name" value="PROTEIN YKFC"/>
    <property type="match status" value="1"/>
</dbReference>
<comment type="similarity">
    <text evidence="1">Belongs to the bacterial reverse transcriptase family.</text>
</comment>
<keyword evidence="3" id="KW-0695">RNA-directed DNA polymerase</keyword>
<gene>
    <name evidence="3" type="ORF">RM530_18205</name>
</gene>
<evidence type="ECO:0000313" key="4">
    <source>
        <dbReference type="Proteomes" id="UP001254608"/>
    </source>
</evidence>
<dbReference type="Proteomes" id="UP001254608">
    <property type="component" value="Unassembled WGS sequence"/>
</dbReference>
<sequence>MDCLEWQSTLMARKVKDKRVLKLIRRYLSVGIMEGGPLSPLLSNILLDDLDRELEKRGHCFCRYADDCNVYVQTERAAQRAMAGLTQFLEEKRKATNGRGAWWNAGASHMNAAVPKAWFDRLQLVSLADPHRRFQRVA</sequence>
<evidence type="ECO:0000259" key="2">
    <source>
        <dbReference type="PROSITE" id="PS50878"/>
    </source>
</evidence>
<organism evidence="3 4">
    <name type="scientific">Banduia mediterranea</name>
    <dbReference type="NCBI Taxonomy" id="3075609"/>
    <lineage>
        <taxon>Bacteria</taxon>
        <taxon>Pseudomonadati</taxon>
        <taxon>Pseudomonadota</taxon>
        <taxon>Gammaproteobacteria</taxon>
        <taxon>Nevskiales</taxon>
        <taxon>Algiphilaceae</taxon>
        <taxon>Banduia</taxon>
    </lineage>
</organism>
<evidence type="ECO:0000313" key="3">
    <source>
        <dbReference type="EMBL" id="MDT0499278.1"/>
    </source>
</evidence>
<dbReference type="InterPro" id="IPR000477">
    <property type="entry name" value="RT_dom"/>
</dbReference>
<proteinExistence type="inferred from homology"/>
<dbReference type="PANTHER" id="PTHR34047">
    <property type="entry name" value="NUCLEAR INTRON MATURASE 1, MITOCHONDRIAL-RELATED"/>
    <property type="match status" value="1"/>
</dbReference>
<dbReference type="PROSITE" id="PS50878">
    <property type="entry name" value="RT_POL"/>
    <property type="match status" value="1"/>
</dbReference>
<dbReference type="InterPro" id="IPR043502">
    <property type="entry name" value="DNA/RNA_pol_sf"/>
</dbReference>
<accession>A0ABU2WN25</accession>
<dbReference type="Pfam" id="PF00078">
    <property type="entry name" value="RVT_1"/>
    <property type="match status" value="1"/>
</dbReference>
<dbReference type="EMBL" id="JAVRIC010000047">
    <property type="protein sequence ID" value="MDT0499278.1"/>
    <property type="molecule type" value="Genomic_DNA"/>
</dbReference>
<dbReference type="SUPFAM" id="SSF56672">
    <property type="entry name" value="DNA/RNA polymerases"/>
    <property type="match status" value="1"/>
</dbReference>
<evidence type="ECO:0000256" key="1">
    <source>
        <dbReference type="ARBA" id="ARBA00034120"/>
    </source>
</evidence>
<comment type="caution">
    <text evidence="3">The sequence shown here is derived from an EMBL/GenBank/DDBJ whole genome shotgun (WGS) entry which is preliminary data.</text>
</comment>
<protein>
    <submittedName>
        <fullName evidence="3">Reverse transcriptase domain-containing protein</fullName>
    </submittedName>
</protein>
<feature type="domain" description="Reverse transcriptase" evidence="2">
    <location>
        <begin position="1"/>
        <end position="123"/>
    </location>
</feature>
<reference evidence="3 4" key="1">
    <citation type="submission" date="2023-09" db="EMBL/GenBank/DDBJ databases">
        <authorList>
            <person name="Rey-Velasco X."/>
        </authorList>
    </citation>
    <scope>NUCLEOTIDE SEQUENCE [LARGE SCALE GENOMIC DNA]</scope>
    <source>
        <strain evidence="3 4">W345</strain>
    </source>
</reference>